<sequence length="60" mass="6775">KIDVESNQDIKKCGIARYSSRTGCLKMSEMFNERSPGSIIMHIIRHQLRGTPLCLPGMLL</sequence>
<gene>
    <name evidence="1" type="primary">ORF195727</name>
</gene>
<evidence type="ECO:0000313" key="1">
    <source>
        <dbReference type="EMBL" id="CEK93514.1"/>
    </source>
</evidence>
<name>A0A0B7BJH7_9EUPU</name>
<dbReference type="EMBL" id="HACG01046649">
    <property type="protein sequence ID" value="CEK93514.1"/>
    <property type="molecule type" value="Transcribed_RNA"/>
</dbReference>
<dbReference type="AlphaFoldDB" id="A0A0B7BJH7"/>
<organism evidence="1">
    <name type="scientific">Arion vulgaris</name>
    <dbReference type="NCBI Taxonomy" id="1028688"/>
    <lineage>
        <taxon>Eukaryota</taxon>
        <taxon>Metazoa</taxon>
        <taxon>Spiralia</taxon>
        <taxon>Lophotrochozoa</taxon>
        <taxon>Mollusca</taxon>
        <taxon>Gastropoda</taxon>
        <taxon>Heterobranchia</taxon>
        <taxon>Euthyneura</taxon>
        <taxon>Panpulmonata</taxon>
        <taxon>Eupulmonata</taxon>
        <taxon>Stylommatophora</taxon>
        <taxon>Helicina</taxon>
        <taxon>Arionoidea</taxon>
        <taxon>Arionidae</taxon>
        <taxon>Arion</taxon>
    </lineage>
</organism>
<accession>A0A0B7BJH7</accession>
<proteinExistence type="predicted"/>
<feature type="non-terminal residue" evidence="1">
    <location>
        <position position="1"/>
    </location>
</feature>
<reference evidence="1" key="1">
    <citation type="submission" date="2014-12" db="EMBL/GenBank/DDBJ databases">
        <title>Insight into the proteome of Arion vulgaris.</title>
        <authorList>
            <person name="Aradska J."/>
            <person name="Bulat T."/>
            <person name="Smidak R."/>
            <person name="Sarate P."/>
            <person name="Gangsoo J."/>
            <person name="Sialana F."/>
            <person name="Bilban M."/>
            <person name="Lubec G."/>
        </authorList>
    </citation>
    <scope>NUCLEOTIDE SEQUENCE</scope>
    <source>
        <tissue evidence="1">Skin</tissue>
    </source>
</reference>
<protein>
    <submittedName>
        <fullName evidence="1">Uncharacterized protein</fullName>
    </submittedName>
</protein>